<keyword evidence="9 16" id="KW-0547">Nucleotide-binding</keyword>
<feature type="binding site" evidence="16">
    <location>
        <position position="87"/>
    </location>
    <ligand>
        <name>substrate</name>
    </ligand>
</feature>
<feature type="binding site" evidence="16">
    <location>
        <position position="117"/>
    </location>
    <ligand>
        <name>K(+)</name>
        <dbReference type="ChEBI" id="CHEBI:29103"/>
    </ligand>
</feature>
<protein>
    <recommendedName>
        <fullName evidence="15 16">Type III pantothenate kinase</fullName>
        <ecNumber evidence="6 16">2.7.1.33</ecNumber>
    </recommendedName>
    <alternativeName>
        <fullName evidence="16">PanK-III</fullName>
    </alternativeName>
    <alternativeName>
        <fullName evidence="16">Pantothenic acid kinase</fullName>
    </alternativeName>
</protein>
<dbReference type="SUPFAM" id="SSF53067">
    <property type="entry name" value="Actin-like ATPase domain"/>
    <property type="match status" value="2"/>
</dbReference>
<keyword evidence="8 16" id="KW-0808">Transferase</keyword>
<dbReference type="GO" id="GO:0015937">
    <property type="term" value="P:coenzyme A biosynthetic process"/>
    <property type="evidence" value="ECO:0007669"/>
    <property type="project" value="UniProtKB-UniRule"/>
</dbReference>
<name>A0A1I6P2Z3_9FLAO</name>
<comment type="cofactor">
    <cofactor evidence="16">
        <name>NH4(+)</name>
        <dbReference type="ChEBI" id="CHEBI:28938"/>
    </cofactor>
    <cofactor evidence="16">
        <name>K(+)</name>
        <dbReference type="ChEBI" id="CHEBI:29103"/>
    </cofactor>
    <text evidence="16">A monovalent cation. Ammonium or potassium.</text>
</comment>
<comment type="subcellular location">
    <subcellularLocation>
        <location evidence="3 16">Cytoplasm</location>
    </subcellularLocation>
</comment>
<proteinExistence type="inferred from homology"/>
<organism evidence="17 18">
    <name type="scientific">Zhouia amylolytica</name>
    <dbReference type="NCBI Taxonomy" id="376730"/>
    <lineage>
        <taxon>Bacteria</taxon>
        <taxon>Pseudomonadati</taxon>
        <taxon>Bacteroidota</taxon>
        <taxon>Flavobacteriia</taxon>
        <taxon>Flavobacteriales</taxon>
        <taxon>Flavobacteriaceae</taxon>
        <taxon>Zhouia</taxon>
    </lineage>
</organism>
<dbReference type="EC" id="2.7.1.33" evidence="6 16"/>
<evidence type="ECO:0000256" key="16">
    <source>
        <dbReference type="HAMAP-Rule" id="MF_01274"/>
    </source>
</evidence>
<dbReference type="OrthoDB" id="9804707at2"/>
<evidence type="ECO:0000256" key="2">
    <source>
        <dbReference type="ARBA" id="ARBA00001958"/>
    </source>
</evidence>
<evidence type="ECO:0000256" key="11">
    <source>
        <dbReference type="ARBA" id="ARBA00022840"/>
    </source>
</evidence>
<comment type="subunit">
    <text evidence="5 16">Homodimer.</text>
</comment>
<evidence type="ECO:0000256" key="14">
    <source>
        <dbReference type="ARBA" id="ARBA00038036"/>
    </source>
</evidence>
<evidence type="ECO:0000256" key="5">
    <source>
        <dbReference type="ARBA" id="ARBA00011738"/>
    </source>
</evidence>
<dbReference type="PANTHER" id="PTHR34265:SF1">
    <property type="entry name" value="TYPE III PANTOTHENATE KINASE"/>
    <property type="match status" value="1"/>
</dbReference>
<dbReference type="GO" id="GO:0005524">
    <property type="term" value="F:ATP binding"/>
    <property type="evidence" value="ECO:0007669"/>
    <property type="project" value="UniProtKB-UniRule"/>
</dbReference>
<dbReference type="GO" id="GO:0046872">
    <property type="term" value="F:metal ion binding"/>
    <property type="evidence" value="ECO:0007669"/>
    <property type="project" value="UniProtKB-KW"/>
</dbReference>
<dbReference type="InterPro" id="IPR043129">
    <property type="entry name" value="ATPase_NBD"/>
</dbReference>
<evidence type="ECO:0000313" key="17">
    <source>
        <dbReference type="EMBL" id="SFS34557.1"/>
    </source>
</evidence>
<dbReference type="CDD" id="cd24015">
    <property type="entry name" value="ASKHA_NBD_PanK-III"/>
    <property type="match status" value="1"/>
</dbReference>
<comment type="pathway">
    <text evidence="4 16">Cofactor biosynthesis; coenzyme A biosynthesis; CoA from (R)-pantothenate: step 1/5.</text>
</comment>
<dbReference type="RefSeq" id="WP_074976234.1">
    <property type="nucleotide sequence ID" value="NZ_FPAG01000001.1"/>
</dbReference>
<dbReference type="NCBIfam" id="NF009853">
    <property type="entry name" value="PRK13320.1-5"/>
    <property type="match status" value="1"/>
</dbReference>
<dbReference type="Gene3D" id="3.30.420.40">
    <property type="match status" value="2"/>
</dbReference>
<dbReference type="NCBIfam" id="TIGR00671">
    <property type="entry name" value="baf"/>
    <property type="match status" value="1"/>
</dbReference>
<dbReference type="UniPathway" id="UPA00241">
    <property type="reaction ID" value="UER00352"/>
</dbReference>
<comment type="cofactor">
    <cofactor evidence="2">
        <name>K(+)</name>
        <dbReference type="ChEBI" id="CHEBI:29103"/>
    </cofactor>
</comment>
<keyword evidence="12 16" id="KW-0630">Potassium</keyword>
<evidence type="ECO:0000256" key="4">
    <source>
        <dbReference type="ARBA" id="ARBA00005225"/>
    </source>
</evidence>
<dbReference type="GO" id="GO:0005737">
    <property type="term" value="C:cytoplasm"/>
    <property type="evidence" value="ECO:0007669"/>
    <property type="project" value="UniProtKB-SubCell"/>
</dbReference>
<dbReference type="Pfam" id="PF03309">
    <property type="entry name" value="Pan_kinase"/>
    <property type="match status" value="1"/>
</dbReference>
<dbReference type="Proteomes" id="UP000183209">
    <property type="component" value="Unassembled WGS sequence"/>
</dbReference>
<gene>
    <name evidence="16" type="primary">coaX</name>
    <name evidence="17" type="ORF">SAMN04487906_0091</name>
</gene>
<feature type="binding site" evidence="16">
    <location>
        <position position="120"/>
    </location>
    <ligand>
        <name>ATP</name>
        <dbReference type="ChEBI" id="CHEBI:30616"/>
    </ligand>
</feature>
<evidence type="ECO:0000313" key="18">
    <source>
        <dbReference type="Proteomes" id="UP000183209"/>
    </source>
</evidence>
<dbReference type="PANTHER" id="PTHR34265">
    <property type="entry name" value="TYPE III PANTOTHENATE KINASE"/>
    <property type="match status" value="1"/>
</dbReference>
<dbReference type="HAMAP" id="MF_01274">
    <property type="entry name" value="Pantothen_kinase_3"/>
    <property type="match status" value="1"/>
</dbReference>
<evidence type="ECO:0000256" key="8">
    <source>
        <dbReference type="ARBA" id="ARBA00022679"/>
    </source>
</evidence>
<evidence type="ECO:0000256" key="13">
    <source>
        <dbReference type="ARBA" id="ARBA00022993"/>
    </source>
</evidence>
<evidence type="ECO:0000256" key="9">
    <source>
        <dbReference type="ARBA" id="ARBA00022741"/>
    </source>
</evidence>
<evidence type="ECO:0000256" key="1">
    <source>
        <dbReference type="ARBA" id="ARBA00001206"/>
    </source>
</evidence>
<keyword evidence="16" id="KW-0479">Metal-binding</keyword>
<evidence type="ECO:0000256" key="12">
    <source>
        <dbReference type="ARBA" id="ARBA00022958"/>
    </source>
</evidence>
<feature type="active site" description="Proton acceptor" evidence="16">
    <location>
        <position position="96"/>
    </location>
</feature>
<feature type="binding site" evidence="16">
    <location>
        <begin position="94"/>
        <end position="97"/>
    </location>
    <ligand>
        <name>substrate</name>
    </ligand>
</feature>
<dbReference type="EMBL" id="FPAG01000001">
    <property type="protein sequence ID" value="SFS34557.1"/>
    <property type="molecule type" value="Genomic_DNA"/>
</dbReference>
<evidence type="ECO:0000256" key="15">
    <source>
        <dbReference type="ARBA" id="ARBA00040883"/>
    </source>
</evidence>
<keyword evidence="11 16" id="KW-0067">ATP-binding</keyword>
<feature type="binding site" evidence="16">
    <location>
        <begin position="6"/>
        <end position="13"/>
    </location>
    <ligand>
        <name>ATP</name>
        <dbReference type="ChEBI" id="CHEBI:30616"/>
    </ligand>
</feature>
<evidence type="ECO:0000256" key="3">
    <source>
        <dbReference type="ARBA" id="ARBA00004496"/>
    </source>
</evidence>
<evidence type="ECO:0000256" key="6">
    <source>
        <dbReference type="ARBA" id="ARBA00012102"/>
    </source>
</evidence>
<comment type="catalytic activity">
    <reaction evidence="1 16">
        <text>(R)-pantothenate + ATP = (R)-4'-phosphopantothenate + ADP + H(+)</text>
        <dbReference type="Rhea" id="RHEA:16373"/>
        <dbReference type="ChEBI" id="CHEBI:10986"/>
        <dbReference type="ChEBI" id="CHEBI:15378"/>
        <dbReference type="ChEBI" id="CHEBI:29032"/>
        <dbReference type="ChEBI" id="CHEBI:30616"/>
        <dbReference type="ChEBI" id="CHEBI:456216"/>
        <dbReference type="EC" id="2.7.1.33"/>
    </reaction>
</comment>
<keyword evidence="13 16" id="KW-0173">Coenzyme A biosynthesis</keyword>
<feature type="binding site" evidence="16">
    <location>
        <position position="172"/>
    </location>
    <ligand>
        <name>substrate</name>
    </ligand>
</feature>
<evidence type="ECO:0000256" key="7">
    <source>
        <dbReference type="ARBA" id="ARBA00022490"/>
    </source>
</evidence>
<keyword evidence="10 16" id="KW-0418">Kinase</keyword>
<keyword evidence="7 16" id="KW-0963">Cytoplasm</keyword>
<accession>A0A1I6P2Z3</accession>
<comment type="function">
    <text evidence="16">Catalyzes the phosphorylation of pantothenate (Pan), the first step in CoA biosynthesis.</text>
</comment>
<dbReference type="AlphaFoldDB" id="A0A1I6P2Z3"/>
<dbReference type="InterPro" id="IPR004619">
    <property type="entry name" value="Type_III_PanK"/>
</dbReference>
<sequence>MNLIVDVGNTFMKLAVFQRQKLMFESRIEEKNFLKEITKIFKKYPDISHAIVSSVSKCPEEDIKALSVFCKVHLLTNNSIVPFQSKYTTPKTLGMDRVALVTAAFYNHTSDNTLIIDAGTCITYDFINEDSEYLGGAISPGIQMRFKALNEFTARLPLIETSESVSLIGNSTESSIASGVLNGVAMEIDGIIDEYQKKFKDLTVILTGGDSHFLSKRLKNTIFANPKILLEGLNYILELNKDE</sequence>
<reference evidence="17 18" key="1">
    <citation type="submission" date="2016-10" db="EMBL/GenBank/DDBJ databases">
        <authorList>
            <person name="de Groot N.N."/>
        </authorList>
    </citation>
    <scope>NUCLEOTIDE SEQUENCE [LARGE SCALE GENOMIC DNA]</scope>
    <source>
        <strain evidence="17 18">CGMCC 1.6114</strain>
    </source>
</reference>
<dbReference type="GO" id="GO:0004594">
    <property type="term" value="F:pantothenate kinase activity"/>
    <property type="evidence" value="ECO:0007669"/>
    <property type="project" value="UniProtKB-UniRule"/>
</dbReference>
<comment type="similarity">
    <text evidence="14 16">Belongs to the type III pantothenate kinase family.</text>
</comment>
<evidence type="ECO:0000256" key="10">
    <source>
        <dbReference type="ARBA" id="ARBA00022777"/>
    </source>
</evidence>